<dbReference type="PROSITE" id="PS51502">
    <property type="entry name" value="S_R_A_B_BARREL"/>
    <property type="match status" value="1"/>
</dbReference>
<protein>
    <recommendedName>
        <fullName evidence="1">Stress-response A/B barrel domain-containing protein</fullName>
    </recommendedName>
</protein>
<evidence type="ECO:0000313" key="3">
    <source>
        <dbReference type="RefSeq" id="XP_030979600.1"/>
    </source>
</evidence>
<reference evidence="2 3" key="1">
    <citation type="journal article" date="2019" name="Mol. Biol. Evol.">
        <title>Blast fungal genomes show frequent chromosomal changes, gene gains and losses, and effector gene turnover.</title>
        <authorList>
            <person name="Gomez Luciano L.B."/>
            <person name="Jason Tsai I."/>
            <person name="Chuma I."/>
            <person name="Tosa Y."/>
            <person name="Chen Y.H."/>
            <person name="Li J.Y."/>
            <person name="Li M.Y."/>
            <person name="Jade Lu M.Y."/>
            <person name="Nakayashiki H."/>
            <person name="Li W.H."/>
        </authorList>
    </citation>
    <scope>NUCLEOTIDE SEQUENCE [LARGE SCALE GENOMIC DNA]</scope>
    <source>
        <strain evidence="2 3">NI907</strain>
    </source>
</reference>
<reference evidence="3" key="3">
    <citation type="submission" date="2025-08" db="UniProtKB">
        <authorList>
            <consortium name="RefSeq"/>
        </authorList>
    </citation>
    <scope>IDENTIFICATION</scope>
    <source>
        <strain evidence="3">NI907</strain>
    </source>
</reference>
<dbReference type="GeneID" id="41965643"/>
<dbReference type="InterPro" id="IPR011008">
    <property type="entry name" value="Dimeric_a/b-barrel"/>
</dbReference>
<dbReference type="AlphaFoldDB" id="A0A6P8AXG0"/>
<reference evidence="3" key="2">
    <citation type="submission" date="2019-10" db="EMBL/GenBank/DDBJ databases">
        <authorList>
            <consortium name="NCBI Genome Project"/>
        </authorList>
    </citation>
    <scope>NUCLEOTIDE SEQUENCE</scope>
    <source>
        <strain evidence="3">NI907</strain>
    </source>
</reference>
<proteinExistence type="predicted"/>
<dbReference type="Proteomes" id="UP000515153">
    <property type="component" value="Chromosome VII"/>
</dbReference>
<evidence type="ECO:0000313" key="2">
    <source>
        <dbReference type="Proteomes" id="UP000515153"/>
    </source>
</evidence>
<dbReference type="InterPro" id="IPR013097">
    <property type="entry name" value="Dabb"/>
</dbReference>
<feature type="domain" description="Stress-response A/B barrel" evidence="1">
    <location>
        <begin position="53"/>
        <end position="151"/>
    </location>
</feature>
<name>A0A6P8AXG0_PYRGI</name>
<dbReference type="SUPFAM" id="SSF54909">
    <property type="entry name" value="Dimeric alpha+beta barrel"/>
    <property type="match status" value="1"/>
</dbReference>
<sequence length="159" mass="17631">MPLNRTAPQFILPSLVLTLPRPRIFTLKQVNLHLQSIKKLSSYTSSKMSGTRVHRVTMFKLPNQEDQQKLLAAYEQLAKTQSKDGKPYILSLCAGAAAPDARSQGYTIVAKSEFASEADMKYYDEECQAHGELKKTAHGLTLADKPLTVYFSGSPQLSV</sequence>
<dbReference type="KEGG" id="pgri:PgNI_10764"/>
<gene>
    <name evidence="3" type="ORF">PgNI_10764</name>
</gene>
<dbReference type="RefSeq" id="XP_030979600.1">
    <property type="nucleotide sequence ID" value="XM_031130737.1"/>
</dbReference>
<keyword evidence="2" id="KW-1185">Reference proteome</keyword>
<dbReference type="SMART" id="SM00886">
    <property type="entry name" value="Dabb"/>
    <property type="match status" value="1"/>
</dbReference>
<organism evidence="2 3">
    <name type="scientific">Pyricularia grisea</name>
    <name type="common">Crabgrass-specific blast fungus</name>
    <name type="synonym">Magnaporthe grisea</name>
    <dbReference type="NCBI Taxonomy" id="148305"/>
    <lineage>
        <taxon>Eukaryota</taxon>
        <taxon>Fungi</taxon>
        <taxon>Dikarya</taxon>
        <taxon>Ascomycota</taxon>
        <taxon>Pezizomycotina</taxon>
        <taxon>Sordariomycetes</taxon>
        <taxon>Sordariomycetidae</taxon>
        <taxon>Magnaporthales</taxon>
        <taxon>Pyriculariaceae</taxon>
        <taxon>Pyricularia</taxon>
    </lineage>
</organism>
<dbReference type="Pfam" id="PF07876">
    <property type="entry name" value="Dabb"/>
    <property type="match status" value="1"/>
</dbReference>
<evidence type="ECO:0000259" key="1">
    <source>
        <dbReference type="PROSITE" id="PS51502"/>
    </source>
</evidence>
<accession>A0A6P8AXG0</accession>
<dbReference type="Gene3D" id="3.30.70.100">
    <property type="match status" value="1"/>
</dbReference>